<feature type="repeat" description="TPR" evidence="1">
    <location>
        <begin position="294"/>
        <end position="327"/>
    </location>
</feature>
<dbReference type="eggNOG" id="COG0265">
    <property type="taxonomic scope" value="Bacteria"/>
</dbReference>
<dbReference type="InterPro" id="IPR043504">
    <property type="entry name" value="Peptidase_S1_PA_chymotrypsin"/>
</dbReference>
<dbReference type="RefSeq" id="WP_011830970.1">
    <property type="nucleotide sequence ID" value="NC_008825.1"/>
</dbReference>
<evidence type="ECO:0000256" key="1">
    <source>
        <dbReference type="PROSITE-ProRule" id="PRU00339"/>
    </source>
</evidence>
<dbReference type="PANTHER" id="PTHR43019:SF23">
    <property type="entry name" value="PROTEASE DO-LIKE 5, CHLOROPLASTIC"/>
    <property type="match status" value="1"/>
</dbReference>
<proteinExistence type="predicted"/>
<dbReference type="InterPro" id="IPR009003">
    <property type="entry name" value="Peptidase_S1_PA"/>
</dbReference>
<dbReference type="HOGENOM" id="CLU_069796_0_0_4"/>
<dbReference type="Gene3D" id="2.40.10.10">
    <property type="entry name" value="Trypsin-like serine proteases"/>
    <property type="match status" value="2"/>
</dbReference>
<organism evidence="3 4">
    <name type="scientific">Methylibium petroleiphilum (strain ATCC BAA-1232 / LMG 22953 / PM1)</name>
    <dbReference type="NCBI Taxonomy" id="420662"/>
    <lineage>
        <taxon>Bacteria</taxon>
        <taxon>Pseudomonadati</taxon>
        <taxon>Pseudomonadota</taxon>
        <taxon>Betaproteobacteria</taxon>
        <taxon>Burkholderiales</taxon>
        <taxon>Sphaerotilaceae</taxon>
        <taxon>Methylibium</taxon>
    </lineage>
</organism>
<dbReference type="GO" id="GO:0006508">
    <property type="term" value="P:proteolysis"/>
    <property type="evidence" value="ECO:0007669"/>
    <property type="project" value="UniProtKB-KW"/>
</dbReference>
<dbReference type="GO" id="GO:0004252">
    <property type="term" value="F:serine-type endopeptidase activity"/>
    <property type="evidence" value="ECO:0007669"/>
    <property type="project" value="InterPro"/>
</dbReference>
<dbReference type="KEGG" id="mpt:Mpe_A3396"/>
<keyword evidence="1" id="KW-0802">TPR repeat</keyword>
<dbReference type="eggNOG" id="COG0457">
    <property type="taxonomic scope" value="Bacteria"/>
</dbReference>
<dbReference type="SMART" id="SM00028">
    <property type="entry name" value="TPR"/>
    <property type="match status" value="2"/>
</dbReference>
<dbReference type="PRINTS" id="PR00834">
    <property type="entry name" value="PROTEASES2C"/>
</dbReference>
<protein>
    <submittedName>
        <fullName evidence="3">Trypsin-like serine protease</fullName>
        <ecNumber evidence="3">3.4.21.-</ecNumber>
    </submittedName>
</protein>
<keyword evidence="3" id="KW-0378">Hydrolase</keyword>
<dbReference type="SUPFAM" id="SSF50494">
    <property type="entry name" value="Trypsin-like serine proteases"/>
    <property type="match status" value="1"/>
</dbReference>
<dbReference type="Proteomes" id="UP000000366">
    <property type="component" value="Chromosome"/>
</dbReference>
<reference evidence="3 4" key="1">
    <citation type="journal article" date="2007" name="J. Bacteriol.">
        <title>Whole-genome analysis of the methyl tert-butyl ether-degrading beta-proteobacterium Methylibium petroleiphilum PM1.</title>
        <authorList>
            <person name="Kane S.R."/>
            <person name="Chakicherla A.Y."/>
            <person name="Chain P.S.G."/>
            <person name="Schmidt R."/>
            <person name="Shin M.W."/>
            <person name="Legler T.C."/>
            <person name="Scow K.M."/>
            <person name="Larimer F.W."/>
            <person name="Lucas S.M."/>
            <person name="Richardson P.M."/>
            <person name="Hristova K.R."/>
        </authorList>
    </citation>
    <scope>NUCLEOTIDE SEQUENCE [LARGE SCALE GENOMIC DNA]</scope>
    <source>
        <strain evidence="4">ATCC BAA-1232 / LMG 22953 / PM1</strain>
    </source>
</reference>
<gene>
    <name evidence="3" type="ordered locus">Mpe_A3396</name>
</gene>
<accession>A2SLB0</accession>
<dbReference type="Gene3D" id="1.25.40.10">
    <property type="entry name" value="Tetratricopeptide repeat domain"/>
    <property type="match status" value="1"/>
</dbReference>
<dbReference type="EMBL" id="CP000555">
    <property type="protein sequence ID" value="ABM96349.1"/>
    <property type="molecule type" value="Genomic_DNA"/>
</dbReference>
<keyword evidence="3" id="KW-0645">Protease</keyword>
<dbReference type="Pfam" id="PF13365">
    <property type="entry name" value="Trypsin_2"/>
    <property type="match status" value="1"/>
</dbReference>
<evidence type="ECO:0000313" key="4">
    <source>
        <dbReference type="Proteomes" id="UP000000366"/>
    </source>
</evidence>
<evidence type="ECO:0000313" key="3">
    <source>
        <dbReference type="EMBL" id="ABM96349.1"/>
    </source>
</evidence>
<feature type="chain" id="PRO_5002646484" evidence="2">
    <location>
        <begin position="23"/>
        <end position="338"/>
    </location>
</feature>
<evidence type="ECO:0000256" key="2">
    <source>
        <dbReference type="SAM" id="SignalP"/>
    </source>
</evidence>
<feature type="signal peptide" evidence="2">
    <location>
        <begin position="1"/>
        <end position="22"/>
    </location>
</feature>
<dbReference type="EC" id="3.4.21.-" evidence="3"/>
<dbReference type="InterPro" id="IPR019734">
    <property type="entry name" value="TPR_rpt"/>
</dbReference>
<dbReference type="PANTHER" id="PTHR43019">
    <property type="entry name" value="SERINE ENDOPROTEASE DEGS"/>
    <property type="match status" value="1"/>
</dbReference>
<dbReference type="STRING" id="420662.Mpe_A3396"/>
<keyword evidence="4" id="KW-1185">Reference proteome</keyword>
<keyword evidence="2" id="KW-0732">Signal</keyword>
<dbReference type="InterPro" id="IPR011990">
    <property type="entry name" value="TPR-like_helical_dom_sf"/>
</dbReference>
<name>A2SLB0_METPP</name>
<feature type="repeat" description="TPR" evidence="1">
    <location>
        <begin position="260"/>
        <end position="293"/>
    </location>
</feature>
<dbReference type="InterPro" id="IPR001940">
    <property type="entry name" value="Peptidase_S1C"/>
</dbReference>
<dbReference type="SUPFAM" id="SSF48452">
    <property type="entry name" value="TPR-like"/>
    <property type="match status" value="1"/>
</dbReference>
<dbReference type="AlphaFoldDB" id="A2SLB0"/>
<dbReference type="PROSITE" id="PS50005">
    <property type="entry name" value="TPR"/>
    <property type="match status" value="2"/>
</dbReference>
<sequence>MRRLPLLFAAAWLLGLPPGARADIDRAALIRLAPSVLKIEAVSAAGGLQLGSGVIVGPGRVVTNCHVTRHAVRVNVVKGGVRWTANLQAADMLRDLCLLQVPRLEGDAVPIARAASLHPGQQVLAMGYTGGVGIQLSEGDVVALHHWSGSQIVQSSNWFSSGASGGGLFNADGKLVGILTFRLRGGARHYFAAPADWVLAQLNDELPYNAVAPLAGKSFWEQPDTEQPYFLQAAALEQGQQWAALAQLADRWQQEAGDDPEAPYLLGVAFEGLHQPEPSIRAFQRSVEIDPTYNRSWARLAQVYKRQGQLRESRNAVARLAALDPKQARELAAELEKP</sequence>